<accession>X1MH71</accession>
<feature type="transmembrane region" description="Helical" evidence="1">
    <location>
        <begin position="57"/>
        <end position="78"/>
    </location>
</feature>
<gene>
    <name evidence="2" type="ORF">S06H3_18302</name>
</gene>
<evidence type="ECO:0000313" key="2">
    <source>
        <dbReference type="EMBL" id="GAI14045.1"/>
    </source>
</evidence>
<feature type="non-terminal residue" evidence="2">
    <location>
        <position position="1"/>
    </location>
</feature>
<dbReference type="EMBL" id="BARV01009240">
    <property type="protein sequence ID" value="GAI14045.1"/>
    <property type="molecule type" value="Genomic_DNA"/>
</dbReference>
<keyword evidence="1" id="KW-1133">Transmembrane helix</keyword>
<organism evidence="2">
    <name type="scientific">marine sediment metagenome</name>
    <dbReference type="NCBI Taxonomy" id="412755"/>
    <lineage>
        <taxon>unclassified sequences</taxon>
        <taxon>metagenomes</taxon>
        <taxon>ecological metagenomes</taxon>
    </lineage>
</organism>
<dbReference type="AlphaFoldDB" id="X1MH71"/>
<comment type="caution">
    <text evidence="2">The sequence shown here is derived from an EMBL/GenBank/DDBJ whole genome shotgun (WGS) entry which is preliminary data.</text>
</comment>
<evidence type="ECO:0000256" key="1">
    <source>
        <dbReference type="SAM" id="Phobius"/>
    </source>
</evidence>
<proteinExistence type="predicted"/>
<keyword evidence="1" id="KW-0472">Membrane</keyword>
<name>X1MH71_9ZZZZ</name>
<reference evidence="2" key="1">
    <citation type="journal article" date="2014" name="Front. Microbiol.">
        <title>High frequency of phylogenetically diverse reductive dehalogenase-homologous genes in deep subseafloor sedimentary metagenomes.</title>
        <authorList>
            <person name="Kawai M."/>
            <person name="Futagami T."/>
            <person name="Toyoda A."/>
            <person name="Takaki Y."/>
            <person name="Nishi S."/>
            <person name="Hori S."/>
            <person name="Arai W."/>
            <person name="Tsubouchi T."/>
            <person name="Morono Y."/>
            <person name="Uchiyama I."/>
            <person name="Ito T."/>
            <person name="Fujiyama A."/>
            <person name="Inagaki F."/>
            <person name="Takami H."/>
        </authorList>
    </citation>
    <scope>NUCLEOTIDE SEQUENCE</scope>
    <source>
        <strain evidence="2">Expedition CK06-06</strain>
    </source>
</reference>
<sequence length="84" mass="9478">WFFENAGLLIEQIFSPIRYIFTFTKSFFVSAFAPPSTPESIWIVSDGVLGIFNNIPYFNVMVSALALGLMLIFGFAILKTFLKT</sequence>
<protein>
    <submittedName>
        <fullName evidence="2">Uncharacterized protein</fullName>
    </submittedName>
</protein>
<keyword evidence="1" id="KW-0812">Transmembrane</keyword>